<gene>
    <name evidence="2" type="ORF">FSC37_06705</name>
</gene>
<dbReference type="AlphaFoldDB" id="A0A5C6TYZ4"/>
<reference evidence="2 3" key="1">
    <citation type="submission" date="2019-08" db="EMBL/GenBank/DDBJ databases">
        <authorList>
            <person name="Khan S.A."/>
            <person name="Jeon C.O."/>
            <person name="Jeong S.E."/>
        </authorList>
    </citation>
    <scope>NUCLEOTIDE SEQUENCE [LARGE SCALE GENOMIC DNA]</scope>
    <source>
        <strain evidence="3">IMCC1728</strain>
    </source>
</reference>
<feature type="region of interest" description="Disordered" evidence="1">
    <location>
        <begin position="41"/>
        <end position="61"/>
    </location>
</feature>
<proteinExistence type="predicted"/>
<evidence type="ECO:0000256" key="1">
    <source>
        <dbReference type="SAM" id="MobiDB-lite"/>
    </source>
</evidence>
<comment type="caution">
    <text evidence="2">The sequence shown here is derived from an EMBL/GenBank/DDBJ whole genome shotgun (WGS) entry which is preliminary data.</text>
</comment>
<dbReference type="Proteomes" id="UP000321832">
    <property type="component" value="Unassembled WGS sequence"/>
</dbReference>
<sequence>MLGWLRQGAADVAGTHDLRSPGFGARLRVAVERRRIEREARQPMPPIWPPACRTGSSWSST</sequence>
<evidence type="ECO:0000313" key="2">
    <source>
        <dbReference type="EMBL" id="TXC65827.1"/>
    </source>
</evidence>
<keyword evidence="3" id="KW-1185">Reference proteome</keyword>
<accession>A0A5C6TYZ4</accession>
<evidence type="ECO:0000313" key="3">
    <source>
        <dbReference type="Proteomes" id="UP000321832"/>
    </source>
</evidence>
<dbReference type="EMBL" id="VOPW01000001">
    <property type="protein sequence ID" value="TXC65827.1"/>
    <property type="molecule type" value="Genomic_DNA"/>
</dbReference>
<organism evidence="2 3">
    <name type="scientific">Piscinibacter aquaticus</name>
    <dbReference type="NCBI Taxonomy" id="392597"/>
    <lineage>
        <taxon>Bacteria</taxon>
        <taxon>Pseudomonadati</taxon>
        <taxon>Pseudomonadota</taxon>
        <taxon>Betaproteobacteria</taxon>
        <taxon>Burkholderiales</taxon>
        <taxon>Sphaerotilaceae</taxon>
        <taxon>Piscinibacter</taxon>
    </lineage>
</organism>
<protein>
    <submittedName>
        <fullName evidence="2">Uncharacterized protein</fullName>
    </submittedName>
</protein>
<name>A0A5C6TYZ4_9BURK</name>